<feature type="signal peptide" evidence="7">
    <location>
        <begin position="1"/>
        <end position="22"/>
    </location>
</feature>
<comment type="caution">
    <text evidence="8">The sequence shown here is derived from an EMBL/GenBank/DDBJ whole genome shotgun (WGS) entry which is preliminary data.</text>
</comment>
<dbReference type="EMBL" id="RRCO01000001">
    <property type="protein sequence ID" value="RRJ26463.1"/>
    <property type="molecule type" value="Genomic_DNA"/>
</dbReference>
<dbReference type="PROSITE" id="PS51257">
    <property type="entry name" value="PROKAR_LIPOPROTEIN"/>
    <property type="match status" value="1"/>
</dbReference>
<sequence>MKKRIKYLILSLFMIAMLALSACGKKADSESSIPEEVSNQLPVQAESLLNQLYKMDDAELDQVIESVEQNGQTAFAEGVKNFKSTKELVGDLVGIDDTKVSASEGNYVVKVNYSGKNRKSEMTLGFDSKTNQVAVFSITPKYSVIENMEKAALNTVLGMGTVFIILIFISFLISLFKYISVFENKLKAKAKEEPVIEVATVNEPENLEDDLELVAVITAAIAEFSNTDASNLIVRSIKRVKR</sequence>
<protein>
    <submittedName>
        <fullName evidence="8">Sodium pump decarboxylase</fullName>
    </submittedName>
</protein>
<keyword evidence="5 6" id="KW-0472">Membrane</keyword>
<dbReference type="InterPro" id="IPR005899">
    <property type="entry name" value="Na_pump_deCOase"/>
</dbReference>
<proteinExistence type="predicted"/>
<dbReference type="OrthoDB" id="1912660at2"/>
<evidence type="ECO:0000313" key="8">
    <source>
        <dbReference type="EMBL" id="RRJ26463.1"/>
    </source>
</evidence>
<comment type="subcellular location">
    <subcellularLocation>
        <location evidence="1">Cell membrane</location>
    </subcellularLocation>
</comment>
<dbReference type="Pfam" id="PF04277">
    <property type="entry name" value="OAD_gamma"/>
    <property type="match status" value="1"/>
</dbReference>
<evidence type="ECO:0000256" key="4">
    <source>
        <dbReference type="ARBA" id="ARBA00022989"/>
    </source>
</evidence>
<keyword evidence="3 6" id="KW-0812">Transmembrane</keyword>
<dbReference type="AlphaFoldDB" id="A0A3P3R1I3"/>
<evidence type="ECO:0000256" key="6">
    <source>
        <dbReference type="SAM" id="Phobius"/>
    </source>
</evidence>
<dbReference type="RefSeq" id="WP_128672790.1">
    <property type="nucleotide sequence ID" value="NZ_RRCO01000001.1"/>
</dbReference>
<keyword evidence="7" id="KW-0732">Signal</keyword>
<keyword evidence="9" id="KW-1185">Reference proteome</keyword>
<evidence type="ECO:0000256" key="1">
    <source>
        <dbReference type="ARBA" id="ARBA00004236"/>
    </source>
</evidence>
<dbReference type="GO" id="GO:0036376">
    <property type="term" value="P:sodium ion export across plasma membrane"/>
    <property type="evidence" value="ECO:0007669"/>
    <property type="project" value="InterPro"/>
</dbReference>
<organism evidence="8 9">
    <name type="scientific">Lachnoanaerobaculum gingivalis</name>
    <dbReference type="NCBI Taxonomy" id="2490855"/>
    <lineage>
        <taxon>Bacteria</taxon>
        <taxon>Bacillati</taxon>
        <taxon>Bacillota</taxon>
        <taxon>Clostridia</taxon>
        <taxon>Lachnospirales</taxon>
        <taxon>Lachnospiraceae</taxon>
        <taxon>Lachnoanaerobaculum</taxon>
    </lineage>
</organism>
<feature type="chain" id="PRO_5038939923" evidence="7">
    <location>
        <begin position="23"/>
        <end position="242"/>
    </location>
</feature>
<dbReference type="NCBIfam" id="TIGR01195">
    <property type="entry name" value="oadG_fam"/>
    <property type="match status" value="1"/>
</dbReference>
<feature type="transmembrane region" description="Helical" evidence="6">
    <location>
        <begin position="156"/>
        <end position="179"/>
    </location>
</feature>
<keyword evidence="4 6" id="KW-1133">Transmembrane helix</keyword>
<accession>A0A3P3R1I3</accession>
<gene>
    <name evidence="8" type="ORF">EHV10_00080</name>
</gene>
<dbReference type="GO" id="GO:0005886">
    <property type="term" value="C:plasma membrane"/>
    <property type="evidence" value="ECO:0007669"/>
    <property type="project" value="UniProtKB-SubCell"/>
</dbReference>
<dbReference type="GO" id="GO:0015081">
    <property type="term" value="F:sodium ion transmembrane transporter activity"/>
    <property type="evidence" value="ECO:0007669"/>
    <property type="project" value="InterPro"/>
</dbReference>
<evidence type="ECO:0000256" key="2">
    <source>
        <dbReference type="ARBA" id="ARBA00022475"/>
    </source>
</evidence>
<evidence type="ECO:0000313" key="9">
    <source>
        <dbReference type="Proteomes" id="UP000272490"/>
    </source>
</evidence>
<evidence type="ECO:0000256" key="5">
    <source>
        <dbReference type="ARBA" id="ARBA00023136"/>
    </source>
</evidence>
<keyword evidence="2" id="KW-1003">Cell membrane</keyword>
<evidence type="ECO:0000256" key="3">
    <source>
        <dbReference type="ARBA" id="ARBA00022692"/>
    </source>
</evidence>
<dbReference type="Proteomes" id="UP000272490">
    <property type="component" value="Unassembled WGS sequence"/>
</dbReference>
<name>A0A3P3R1I3_9FIRM</name>
<reference evidence="8 9" key="1">
    <citation type="submission" date="2018-11" db="EMBL/GenBank/DDBJ databases">
        <title>Genome sequencing of Lachnoanaerobaculum sp. KCOM 2030 (= ChDC B114).</title>
        <authorList>
            <person name="Kook J.-K."/>
            <person name="Park S.-N."/>
            <person name="Lim Y.K."/>
        </authorList>
    </citation>
    <scope>NUCLEOTIDE SEQUENCE [LARGE SCALE GENOMIC DNA]</scope>
    <source>
        <strain evidence="8 9">KCOM 2030</strain>
    </source>
</reference>
<evidence type="ECO:0000256" key="7">
    <source>
        <dbReference type="SAM" id="SignalP"/>
    </source>
</evidence>